<gene>
    <name evidence="2" type="ORF">GWI33_020449</name>
</gene>
<reference evidence="2" key="1">
    <citation type="submission" date="2020-08" db="EMBL/GenBank/DDBJ databases">
        <title>Genome sequencing and assembly of the red palm weevil Rhynchophorus ferrugineus.</title>
        <authorList>
            <person name="Dias G.B."/>
            <person name="Bergman C.M."/>
            <person name="Manee M."/>
        </authorList>
    </citation>
    <scope>NUCLEOTIDE SEQUENCE</scope>
    <source>
        <strain evidence="2">AA-2017</strain>
        <tissue evidence="2">Whole larva</tissue>
    </source>
</reference>
<evidence type="ECO:0000256" key="1">
    <source>
        <dbReference type="SAM" id="MobiDB-lite"/>
    </source>
</evidence>
<feature type="region of interest" description="Disordered" evidence="1">
    <location>
        <begin position="1"/>
        <end position="45"/>
    </location>
</feature>
<sequence>MISGGRVTCKSGGFRRSQSDAHGRRWHRGGGGVGGSSSSGAPTPLQSLSLAGSRVLLAAPRSLIILSQADY</sequence>
<dbReference type="AlphaFoldDB" id="A0A834HPE0"/>
<proteinExistence type="predicted"/>
<accession>A0A834HPE0</accession>
<protein>
    <submittedName>
        <fullName evidence="2">Uncharacterized protein</fullName>
    </submittedName>
</protein>
<keyword evidence="3" id="KW-1185">Reference proteome</keyword>
<dbReference type="Proteomes" id="UP000625711">
    <property type="component" value="Unassembled WGS sequence"/>
</dbReference>
<dbReference type="EMBL" id="JAACXV010014559">
    <property type="protein sequence ID" value="KAF7266165.1"/>
    <property type="molecule type" value="Genomic_DNA"/>
</dbReference>
<evidence type="ECO:0000313" key="3">
    <source>
        <dbReference type="Proteomes" id="UP000625711"/>
    </source>
</evidence>
<comment type="caution">
    <text evidence="2">The sequence shown here is derived from an EMBL/GenBank/DDBJ whole genome shotgun (WGS) entry which is preliminary data.</text>
</comment>
<organism evidence="2 3">
    <name type="scientific">Rhynchophorus ferrugineus</name>
    <name type="common">Red palm weevil</name>
    <name type="synonym">Curculio ferrugineus</name>
    <dbReference type="NCBI Taxonomy" id="354439"/>
    <lineage>
        <taxon>Eukaryota</taxon>
        <taxon>Metazoa</taxon>
        <taxon>Ecdysozoa</taxon>
        <taxon>Arthropoda</taxon>
        <taxon>Hexapoda</taxon>
        <taxon>Insecta</taxon>
        <taxon>Pterygota</taxon>
        <taxon>Neoptera</taxon>
        <taxon>Endopterygota</taxon>
        <taxon>Coleoptera</taxon>
        <taxon>Polyphaga</taxon>
        <taxon>Cucujiformia</taxon>
        <taxon>Curculionidae</taxon>
        <taxon>Dryophthorinae</taxon>
        <taxon>Rhynchophorus</taxon>
    </lineage>
</organism>
<name>A0A834HPE0_RHYFE</name>
<evidence type="ECO:0000313" key="2">
    <source>
        <dbReference type="EMBL" id="KAF7266165.1"/>
    </source>
</evidence>